<feature type="transmembrane region" description="Helical" evidence="1">
    <location>
        <begin position="7"/>
        <end position="25"/>
    </location>
</feature>
<evidence type="ECO:0000313" key="2">
    <source>
        <dbReference type="EMBL" id="AKP76011.1"/>
    </source>
</evidence>
<reference evidence="2 3" key="1">
    <citation type="submission" date="2015-01" db="EMBL/GenBank/DDBJ databases">
        <title>Genome sequence of bacillus megaterium Q3.</title>
        <authorList>
            <person name="Wang Y."/>
            <person name="Luo K."/>
            <person name="Bai L."/>
            <person name="Luo F."/>
        </authorList>
    </citation>
    <scope>NUCLEOTIDE SEQUENCE [LARGE SCALE GENOMIC DNA]</scope>
    <source>
        <strain evidence="2 3">Q3</strain>
    </source>
</reference>
<gene>
    <name evidence="2" type="ORF">AS52_01046</name>
</gene>
<dbReference type="Proteomes" id="UP000036410">
    <property type="component" value="Chromosome"/>
</dbReference>
<dbReference type="AlphaFoldDB" id="A0A806TDB7"/>
<proteinExistence type="predicted"/>
<keyword evidence="1" id="KW-1133">Transmembrane helix</keyword>
<evidence type="ECO:0000256" key="1">
    <source>
        <dbReference type="SAM" id="Phobius"/>
    </source>
</evidence>
<name>A0A806TDB7_PRIMG</name>
<keyword evidence="1" id="KW-0472">Membrane</keyword>
<evidence type="ECO:0000313" key="3">
    <source>
        <dbReference type="Proteomes" id="UP000036410"/>
    </source>
</evidence>
<accession>A0A806TDB7</accession>
<sequence length="219" mass="25783">MKKRTKTLSAIITGVAILIGGIWLINESCYPNVPAFDNHFTREFLNKDKKVASGFYEFKSKTGQYTMWFPEEYTLLSENGDYAKDNKDFEQWEAVPSSETKAYRGAIYVRMAKDNKRNHQDYLESFFKDHLISEQPKLIKTGKTEIYFSSAHFEINEKNQVVEDIKQKPNSFYAYIIDKASNKVIEFSFETSGFKNKQFEEEKQRKWLMEILRSVQFYG</sequence>
<keyword evidence="1" id="KW-0812">Transmembrane</keyword>
<dbReference type="EMBL" id="CP010586">
    <property type="protein sequence ID" value="AKP76011.1"/>
    <property type="molecule type" value="Genomic_DNA"/>
</dbReference>
<organism evidence="2 3">
    <name type="scientific">Priestia megaterium Q3</name>
    <dbReference type="NCBI Taxonomy" id="1452722"/>
    <lineage>
        <taxon>Bacteria</taxon>
        <taxon>Bacillati</taxon>
        <taxon>Bacillota</taxon>
        <taxon>Bacilli</taxon>
        <taxon>Bacillales</taxon>
        <taxon>Bacillaceae</taxon>
        <taxon>Priestia</taxon>
    </lineage>
</organism>
<protein>
    <submittedName>
        <fullName evidence="2">Uncharacterized protein</fullName>
    </submittedName>
</protein>
<dbReference type="RefSeq" id="WP_049163142.1">
    <property type="nucleotide sequence ID" value="NZ_CP010586.1"/>
</dbReference>